<feature type="compositionally biased region" description="Low complexity" evidence="1">
    <location>
        <begin position="45"/>
        <end position="70"/>
    </location>
</feature>
<dbReference type="Proteomes" id="UP000825935">
    <property type="component" value="Chromosome 12"/>
</dbReference>
<dbReference type="EMBL" id="CM035417">
    <property type="protein sequence ID" value="KAH7423159.1"/>
    <property type="molecule type" value="Genomic_DNA"/>
</dbReference>
<proteinExistence type="predicted"/>
<gene>
    <name evidence="2" type="ORF">KP509_12G042000</name>
</gene>
<name>A0A8T2TRI6_CERRI</name>
<sequence>MTSHLLGPILTLRMHHKRTENVDDPVVFEPEDVGQQNEAPEGHMQPNNNAENGAGNNGQQPNNNDLIIPPDVDPLPDNVDHWVRRSTRLRRNVSRFDPSLHYILLTDEGERLTYKEAKACEHSSKWELAMQEEIKALHLCL</sequence>
<organism evidence="2 3">
    <name type="scientific">Ceratopteris richardii</name>
    <name type="common">Triangle waterfern</name>
    <dbReference type="NCBI Taxonomy" id="49495"/>
    <lineage>
        <taxon>Eukaryota</taxon>
        <taxon>Viridiplantae</taxon>
        <taxon>Streptophyta</taxon>
        <taxon>Embryophyta</taxon>
        <taxon>Tracheophyta</taxon>
        <taxon>Polypodiopsida</taxon>
        <taxon>Polypodiidae</taxon>
        <taxon>Polypodiales</taxon>
        <taxon>Pteridineae</taxon>
        <taxon>Pteridaceae</taxon>
        <taxon>Parkerioideae</taxon>
        <taxon>Ceratopteris</taxon>
    </lineage>
</organism>
<evidence type="ECO:0000313" key="2">
    <source>
        <dbReference type="EMBL" id="KAH7423159.1"/>
    </source>
</evidence>
<keyword evidence="3" id="KW-1185">Reference proteome</keyword>
<evidence type="ECO:0000313" key="3">
    <source>
        <dbReference type="Proteomes" id="UP000825935"/>
    </source>
</evidence>
<dbReference type="AlphaFoldDB" id="A0A8T2TRI6"/>
<protein>
    <submittedName>
        <fullName evidence="2">Uncharacterized protein</fullName>
    </submittedName>
</protein>
<evidence type="ECO:0000256" key="1">
    <source>
        <dbReference type="SAM" id="MobiDB-lite"/>
    </source>
</evidence>
<accession>A0A8T2TRI6</accession>
<feature type="region of interest" description="Disordered" evidence="1">
    <location>
        <begin position="34"/>
        <end position="72"/>
    </location>
</feature>
<reference evidence="2" key="1">
    <citation type="submission" date="2021-08" db="EMBL/GenBank/DDBJ databases">
        <title>WGS assembly of Ceratopteris richardii.</title>
        <authorList>
            <person name="Marchant D.B."/>
            <person name="Chen G."/>
            <person name="Jenkins J."/>
            <person name="Shu S."/>
            <person name="Leebens-Mack J."/>
            <person name="Grimwood J."/>
            <person name="Schmutz J."/>
            <person name="Soltis P."/>
            <person name="Soltis D."/>
            <person name="Chen Z.-H."/>
        </authorList>
    </citation>
    <scope>NUCLEOTIDE SEQUENCE</scope>
    <source>
        <strain evidence="2">Whitten #5841</strain>
        <tissue evidence="2">Leaf</tissue>
    </source>
</reference>
<comment type="caution">
    <text evidence="2">The sequence shown here is derived from an EMBL/GenBank/DDBJ whole genome shotgun (WGS) entry which is preliminary data.</text>
</comment>